<dbReference type="Proteomes" id="UP000887575">
    <property type="component" value="Unassembled WGS sequence"/>
</dbReference>
<name>A0AAF3JBR3_9BILA</name>
<dbReference type="AlphaFoldDB" id="A0AAF3JBR3"/>
<sequence length="197" mass="22337">MGFELHYANENYSDGYVSKITSFRDFLEESIATQQSTVQSKNVDANRQGSGNNCTVSKSFERAKLLSFKSCGEEIDNTPPMGLNSHNYSYMLDFLCEDSQYKSVYMRSLKKTQVQKFNLSPDPDANLCISLSLGIGYHRPLRHHEIRLGRLLKSSQELHFLGSQTLKNVQETSLVPKIGLSMMTLQNLIQRALMLRG</sequence>
<keyword evidence="1" id="KW-1185">Reference proteome</keyword>
<dbReference type="WBParaSite" id="MBELARI_LOCUS8798">
    <property type="protein sequence ID" value="MBELARI_LOCUS8798"/>
    <property type="gene ID" value="MBELARI_LOCUS8798"/>
</dbReference>
<evidence type="ECO:0000313" key="2">
    <source>
        <dbReference type="WBParaSite" id="MBELARI_LOCUS8798"/>
    </source>
</evidence>
<evidence type="ECO:0000313" key="1">
    <source>
        <dbReference type="Proteomes" id="UP000887575"/>
    </source>
</evidence>
<reference evidence="2" key="1">
    <citation type="submission" date="2024-02" db="UniProtKB">
        <authorList>
            <consortium name="WormBaseParasite"/>
        </authorList>
    </citation>
    <scope>IDENTIFICATION</scope>
</reference>
<proteinExistence type="predicted"/>
<protein>
    <submittedName>
        <fullName evidence="2">Uncharacterized protein</fullName>
    </submittedName>
</protein>
<organism evidence="1 2">
    <name type="scientific">Mesorhabditis belari</name>
    <dbReference type="NCBI Taxonomy" id="2138241"/>
    <lineage>
        <taxon>Eukaryota</taxon>
        <taxon>Metazoa</taxon>
        <taxon>Ecdysozoa</taxon>
        <taxon>Nematoda</taxon>
        <taxon>Chromadorea</taxon>
        <taxon>Rhabditida</taxon>
        <taxon>Rhabditina</taxon>
        <taxon>Rhabditomorpha</taxon>
        <taxon>Rhabditoidea</taxon>
        <taxon>Rhabditidae</taxon>
        <taxon>Mesorhabditinae</taxon>
        <taxon>Mesorhabditis</taxon>
    </lineage>
</organism>
<accession>A0AAF3JBR3</accession>